<accession>S3ZDE3</accession>
<keyword evidence="3" id="KW-1185">Reference proteome</keyword>
<dbReference type="Pfam" id="PF03995">
    <property type="entry name" value="Inhibitor_I36"/>
    <property type="match status" value="1"/>
</dbReference>
<reference evidence="2 3" key="1">
    <citation type="submission" date="2013-02" db="EMBL/GenBank/DDBJ databases">
        <title>Draft Genome Sequence of Streptomyces aurantiacus, Which Produces Setomimycin.</title>
        <authorList>
            <person name="Gruening B.A."/>
            <person name="Praeg A."/>
            <person name="Erxleben A."/>
            <person name="Guenther S."/>
            <person name="Mueller M."/>
        </authorList>
    </citation>
    <scope>NUCLEOTIDE SEQUENCE [LARGE SCALE GENOMIC DNA]</scope>
    <source>
        <strain evidence="2 3">JA 4570</strain>
    </source>
</reference>
<proteinExistence type="predicted"/>
<dbReference type="Proteomes" id="UP000014629">
    <property type="component" value="Unassembled WGS sequence"/>
</dbReference>
<evidence type="ECO:0000256" key="1">
    <source>
        <dbReference type="SAM" id="SignalP"/>
    </source>
</evidence>
<evidence type="ECO:0008006" key="4">
    <source>
        <dbReference type="Google" id="ProtNLM"/>
    </source>
</evidence>
<protein>
    <recommendedName>
        <fullName evidence="4">Peptidase inhibitor family I36</fullName>
    </recommendedName>
</protein>
<dbReference type="AlphaFoldDB" id="S3ZDE3"/>
<evidence type="ECO:0000313" key="2">
    <source>
        <dbReference type="EMBL" id="EPH41118.1"/>
    </source>
</evidence>
<gene>
    <name evidence="2" type="ORF">STRAU_5770</name>
</gene>
<feature type="chain" id="PRO_5039623716" description="Peptidase inhibitor family I36" evidence="1">
    <location>
        <begin position="20"/>
        <end position="150"/>
    </location>
</feature>
<evidence type="ECO:0000313" key="3">
    <source>
        <dbReference type="Proteomes" id="UP000014629"/>
    </source>
</evidence>
<dbReference type="EMBL" id="AOPZ01000337">
    <property type="protein sequence ID" value="EPH41118.1"/>
    <property type="molecule type" value="Genomic_DNA"/>
</dbReference>
<name>S3ZDE3_9ACTN</name>
<dbReference type="RefSeq" id="WP_016643891.1">
    <property type="nucleotide sequence ID" value="NZ_AOPZ01000337.1"/>
</dbReference>
<feature type="signal peptide" evidence="1">
    <location>
        <begin position="1"/>
        <end position="19"/>
    </location>
</feature>
<dbReference type="OrthoDB" id="4202716at2"/>
<keyword evidence="1" id="KW-0732">Signal</keyword>
<sequence length="150" mass="16430">MRKRFAALLTAGTAALALAAPTTASAVNAEETRVTKVPGVEGLYEFRGGDHLAAAWQQCNGGTCFFQHSYGNEEDPTARMWVVPSCGRHLVPRAFEDRASSVWNRTPTTIWMYKDRNYNSGSYMGSWGGWGQGNLAAHQNDRLSAVDARC</sequence>
<comment type="caution">
    <text evidence="2">The sequence shown here is derived from an EMBL/GenBank/DDBJ whole genome shotgun (WGS) entry which is preliminary data.</text>
</comment>
<organism evidence="2 3">
    <name type="scientific">Streptomyces aurantiacus JA 4570</name>
    <dbReference type="NCBI Taxonomy" id="1286094"/>
    <lineage>
        <taxon>Bacteria</taxon>
        <taxon>Bacillati</taxon>
        <taxon>Actinomycetota</taxon>
        <taxon>Actinomycetes</taxon>
        <taxon>Kitasatosporales</taxon>
        <taxon>Streptomycetaceae</taxon>
        <taxon>Streptomyces</taxon>
        <taxon>Streptomyces aurantiacus group</taxon>
    </lineage>
</organism>
<dbReference type="PATRIC" id="fig|1286094.4.peg.5696"/>